<protein>
    <submittedName>
        <fullName evidence="4">3-deoxy-manno-octulosonate cytidylyltransferase</fullName>
    </submittedName>
</protein>
<evidence type="ECO:0000313" key="4">
    <source>
        <dbReference type="EMBL" id="PHQ28288.1"/>
    </source>
</evidence>
<keyword evidence="3" id="KW-0448">Lipopolysaccharide biosynthesis</keyword>
<dbReference type="Proteomes" id="UP000229433">
    <property type="component" value="Unassembled WGS sequence"/>
</dbReference>
<evidence type="ECO:0000256" key="3">
    <source>
        <dbReference type="ARBA" id="ARBA00022985"/>
    </source>
</evidence>
<dbReference type="AlphaFoldDB" id="A0A2G1VNE5"/>
<dbReference type="PANTHER" id="PTHR42866">
    <property type="entry name" value="3-DEOXY-MANNO-OCTULOSONATE CYTIDYLYLTRANSFERASE"/>
    <property type="match status" value="1"/>
</dbReference>
<dbReference type="InterPro" id="IPR004528">
    <property type="entry name" value="KdsB"/>
</dbReference>
<dbReference type="GO" id="GO:0005829">
    <property type="term" value="C:cytosol"/>
    <property type="evidence" value="ECO:0007669"/>
    <property type="project" value="TreeGrafter"/>
</dbReference>
<dbReference type="Gene3D" id="3.90.550.10">
    <property type="entry name" value="Spore Coat Polysaccharide Biosynthesis Protein SpsA, Chain A"/>
    <property type="match status" value="1"/>
</dbReference>
<dbReference type="NCBIfam" id="NF009905">
    <property type="entry name" value="PRK13368.1"/>
    <property type="match status" value="1"/>
</dbReference>
<proteinExistence type="predicted"/>
<reference evidence="4 5" key="1">
    <citation type="submission" date="2017-08" db="EMBL/GenBank/DDBJ databases">
        <title>The whole genome shortgun sequences of strain Leeuwenhoekiella nanhaiensis G18 from the South China Sea.</title>
        <authorList>
            <person name="Liu Q."/>
        </authorList>
    </citation>
    <scope>NUCLEOTIDE SEQUENCE [LARGE SCALE GENOMIC DNA]</scope>
    <source>
        <strain evidence="4 5">G18</strain>
    </source>
</reference>
<dbReference type="InterPro" id="IPR029044">
    <property type="entry name" value="Nucleotide-diphossugar_trans"/>
</dbReference>
<accession>A0A2G1VNE5</accession>
<keyword evidence="1 4" id="KW-0808">Transferase</keyword>
<evidence type="ECO:0000313" key="5">
    <source>
        <dbReference type="Proteomes" id="UP000229433"/>
    </source>
</evidence>
<organism evidence="4 5">
    <name type="scientific">Leeuwenhoekiella nanhaiensis</name>
    <dbReference type="NCBI Taxonomy" id="1655491"/>
    <lineage>
        <taxon>Bacteria</taxon>
        <taxon>Pseudomonadati</taxon>
        <taxon>Bacteroidota</taxon>
        <taxon>Flavobacteriia</taxon>
        <taxon>Flavobacteriales</taxon>
        <taxon>Flavobacteriaceae</taxon>
        <taxon>Leeuwenhoekiella</taxon>
    </lineage>
</organism>
<dbReference type="RefSeq" id="WP_099647263.1">
    <property type="nucleotide sequence ID" value="NZ_KZ319298.1"/>
</dbReference>
<keyword evidence="5" id="KW-1185">Reference proteome</keyword>
<dbReference type="EMBL" id="NQXA01000016">
    <property type="protein sequence ID" value="PHQ28288.1"/>
    <property type="molecule type" value="Genomic_DNA"/>
</dbReference>
<dbReference type="SUPFAM" id="SSF53448">
    <property type="entry name" value="Nucleotide-diphospho-sugar transferases"/>
    <property type="match status" value="1"/>
</dbReference>
<comment type="caution">
    <text evidence="4">The sequence shown here is derived from an EMBL/GenBank/DDBJ whole genome shotgun (WGS) entry which is preliminary data.</text>
</comment>
<dbReference type="InterPro" id="IPR003329">
    <property type="entry name" value="Cytidylyl_trans"/>
</dbReference>
<name>A0A2G1VNE5_9FLAO</name>
<dbReference type="GO" id="GO:0009103">
    <property type="term" value="P:lipopolysaccharide biosynthetic process"/>
    <property type="evidence" value="ECO:0007669"/>
    <property type="project" value="UniProtKB-KW"/>
</dbReference>
<dbReference type="Pfam" id="PF02348">
    <property type="entry name" value="CTP_transf_3"/>
    <property type="match status" value="1"/>
</dbReference>
<evidence type="ECO:0000256" key="2">
    <source>
        <dbReference type="ARBA" id="ARBA00022695"/>
    </source>
</evidence>
<gene>
    <name evidence="4" type="ORF">CJ305_15745</name>
</gene>
<dbReference type="GO" id="GO:0008690">
    <property type="term" value="F:3-deoxy-manno-octulosonate cytidylyltransferase activity"/>
    <property type="evidence" value="ECO:0007669"/>
    <property type="project" value="InterPro"/>
</dbReference>
<keyword evidence="2 4" id="KW-0548">Nucleotidyltransferase</keyword>
<sequence length="244" mass="27797">MRKLGIIPARYKSSRFPGKPLIEILGIPMIIRVANIVADALGKENTIIATEDNRIKKLVESYDFQVVMTSENCLTGTDRVWEVAKQIKADIYINIQGDEPVLDPRDILKIAEEKVNFPDYVINGMIDIGSNEDPNNINIPKVLVNRNNELIYMSRLAIPGKKEQTTDLPKYKKQVCIYAFSYNDLKAYGEANGKAEYEKFEDIEILRFFDFNIPIKMVETSRNSLAVDVIEDVANVERYLKGQS</sequence>
<dbReference type="NCBIfam" id="NF003952">
    <property type="entry name" value="PRK05450.1-5"/>
    <property type="match status" value="1"/>
</dbReference>
<dbReference type="CDD" id="cd02517">
    <property type="entry name" value="CMP-KDO-Synthetase"/>
    <property type="match status" value="1"/>
</dbReference>
<evidence type="ECO:0000256" key="1">
    <source>
        <dbReference type="ARBA" id="ARBA00022679"/>
    </source>
</evidence>
<dbReference type="OrthoDB" id="9815559at2"/>
<dbReference type="PANTHER" id="PTHR42866:SF2">
    <property type="entry name" value="3-DEOXY-MANNO-OCTULOSONATE CYTIDYLYLTRANSFERASE, MITOCHONDRIAL"/>
    <property type="match status" value="1"/>
</dbReference>